<evidence type="ECO:0000256" key="1">
    <source>
        <dbReference type="SAM" id="MobiDB-lite"/>
    </source>
</evidence>
<organism evidence="2 3">
    <name type="scientific">Mycobacterium numidiamassiliense</name>
    <dbReference type="NCBI Taxonomy" id="1841861"/>
    <lineage>
        <taxon>Bacteria</taxon>
        <taxon>Bacillati</taxon>
        <taxon>Actinomycetota</taxon>
        <taxon>Actinomycetes</taxon>
        <taxon>Mycobacteriales</taxon>
        <taxon>Mycobacteriaceae</taxon>
        <taxon>Mycobacterium</taxon>
    </lineage>
</organism>
<feature type="compositionally biased region" description="Low complexity" evidence="1">
    <location>
        <begin position="120"/>
        <end position="129"/>
    </location>
</feature>
<dbReference type="AlphaFoldDB" id="A0A2U3P5L5"/>
<dbReference type="Proteomes" id="UP000240424">
    <property type="component" value="Unassembled WGS sequence"/>
</dbReference>
<accession>A0A2U3P5L5</accession>
<gene>
    <name evidence="2" type="ORF">MNAB215_1218</name>
</gene>
<dbReference type="STRING" id="1841861.GCA_900157365_05421"/>
<evidence type="ECO:0000313" key="3">
    <source>
        <dbReference type="Proteomes" id="UP000240424"/>
    </source>
</evidence>
<dbReference type="EMBL" id="FUEZ01000003">
    <property type="protein sequence ID" value="SPM39036.1"/>
    <property type="molecule type" value="Genomic_DNA"/>
</dbReference>
<evidence type="ECO:0000313" key="2">
    <source>
        <dbReference type="EMBL" id="SPM39036.1"/>
    </source>
</evidence>
<sequence>MESAASTVTEFFIPDTVTLAQCPTITIVLEIPLTVTTLSLQAMVLFSLMPETLSWPPSGGSGGVDGPALAVADPPADGVELRGEVLGRFVTGAVDVAEEMIDRTPESWCAAKAAITPARTSTPTTTAVPRIHHRRLPPPDFGAAAV</sequence>
<reference evidence="2 3" key="1">
    <citation type="submission" date="2017-01" db="EMBL/GenBank/DDBJ databases">
        <authorList>
            <consortium name="Urmite Genomes"/>
        </authorList>
    </citation>
    <scope>NUCLEOTIDE SEQUENCE [LARGE SCALE GENOMIC DNA]</scope>
    <source>
        <strain evidence="2 3">AB215</strain>
    </source>
</reference>
<proteinExistence type="predicted"/>
<protein>
    <submittedName>
        <fullName evidence="2">Uncharacterized protein</fullName>
    </submittedName>
</protein>
<feature type="region of interest" description="Disordered" evidence="1">
    <location>
        <begin position="120"/>
        <end position="146"/>
    </location>
</feature>
<keyword evidence="3" id="KW-1185">Reference proteome</keyword>
<name>A0A2U3P5L5_9MYCO</name>